<dbReference type="Proteomes" id="UP000272560">
    <property type="component" value="Unassembled WGS sequence"/>
</dbReference>
<dbReference type="EMBL" id="QZVT01000004">
    <property type="protein sequence ID" value="RJT79993.1"/>
    <property type="molecule type" value="Genomic_DNA"/>
</dbReference>
<name>A0A3A5M7P0_9MICC</name>
<feature type="transmembrane region" description="Helical" evidence="6">
    <location>
        <begin position="178"/>
        <end position="198"/>
    </location>
</feature>
<proteinExistence type="predicted"/>
<dbReference type="InterPro" id="IPR014756">
    <property type="entry name" value="Ig_E-set"/>
</dbReference>
<dbReference type="GO" id="GO:0046688">
    <property type="term" value="P:response to copper ion"/>
    <property type="evidence" value="ECO:0007669"/>
    <property type="project" value="InterPro"/>
</dbReference>
<evidence type="ECO:0000256" key="1">
    <source>
        <dbReference type="ARBA" id="ARBA00004196"/>
    </source>
</evidence>
<evidence type="ECO:0000256" key="4">
    <source>
        <dbReference type="ARBA" id="ARBA00023008"/>
    </source>
</evidence>
<dbReference type="Pfam" id="PF04234">
    <property type="entry name" value="CopC"/>
    <property type="match status" value="1"/>
</dbReference>
<evidence type="ECO:0000256" key="2">
    <source>
        <dbReference type="ARBA" id="ARBA00022723"/>
    </source>
</evidence>
<dbReference type="GO" id="GO:0030313">
    <property type="term" value="C:cell envelope"/>
    <property type="evidence" value="ECO:0007669"/>
    <property type="project" value="UniProtKB-SubCell"/>
</dbReference>
<evidence type="ECO:0000313" key="9">
    <source>
        <dbReference type="Proteomes" id="UP000272560"/>
    </source>
</evidence>
<evidence type="ECO:0000256" key="6">
    <source>
        <dbReference type="SAM" id="Phobius"/>
    </source>
</evidence>
<keyword evidence="9" id="KW-1185">Reference proteome</keyword>
<evidence type="ECO:0000259" key="7">
    <source>
        <dbReference type="Pfam" id="PF04234"/>
    </source>
</evidence>
<sequence>MAALPLPSTLLPATRLRGRRRRALSFGALVPAILLALALLLGAGGPAGAHDELTGTNPAEGATVDVLPPSLELGFSNVPSGIGAQVQVLDEAGADWADGPVSIVDRTATQPLRSGAPAGEYTVNWRVASSDSHPIEGTFAFTTLQGSSTVPDSVTTPGPVETQDAPANETQTAGVSDFPWSIVLMIAALVAIAVALALTARKKLGADR</sequence>
<reference evidence="8 9" key="1">
    <citation type="submission" date="2018-09" db="EMBL/GenBank/DDBJ databases">
        <title>Novel species of Arthrobacter.</title>
        <authorList>
            <person name="Liu Q."/>
            <person name="Xin Y.-H."/>
        </authorList>
    </citation>
    <scope>NUCLEOTIDE SEQUENCE [LARGE SCALE GENOMIC DNA]</scope>
    <source>
        <strain evidence="8 9">Hz2</strain>
    </source>
</reference>
<keyword evidence="4" id="KW-0186">Copper</keyword>
<dbReference type="GO" id="GO:0042597">
    <property type="term" value="C:periplasmic space"/>
    <property type="evidence" value="ECO:0007669"/>
    <property type="project" value="InterPro"/>
</dbReference>
<dbReference type="InterPro" id="IPR032694">
    <property type="entry name" value="CopC/D"/>
</dbReference>
<keyword evidence="3" id="KW-0732">Signal</keyword>
<feature type="domain" description="CopC" evidence="7">
    <location>
        <begin position="50"/>
        <end position="142"/>
    </location>
</feature>
<feature type="region of interest" description="Disordered" evidence="5">
    <location>
        <begin position="146"/>
        <end position="172"/>
    </location>
</feature>
<dbReference type="SUPFAM" id="SSF81296">
    <property type="entry name" value="E set domains"/>
    <property type="match status" value="1"/>
</dbReference>
<dbReference type="OrthoDB" id="5242236at2"/>
<evidence type="ECO:0000256" key="3">
    <source>
        <dbReference type="ARBA" id="ARBA00022729"/>
    </source>
</evidence>
<evidence type="ECO:0000313" key="8">
    <source>
        <dbReference type="EMBL" id="RJT79993.1"/>
    </source>
</evidence>
<keyword evidence="6" id="KW-0472">Membrane</keyword>
<dbReference type="GO" id="GO:0005507">
    <property type="term" value="F:copper ion binding"/>
    <property type="evidence" value="ECO:0007669"/>
    <property type="project" value="InterPro"/>
</dbReference>
<organism evidence="8 9">
    <name type="scientific">Arthrobacter cheniae</name>
    <dbReference type="NCBI Taxonomy" id="1258888"/>
    <lineage>
        <taxon>Bacteria</taxon>
        <taxon>Bacillati</taxon>
        <taxon>Actinomycetota</taxon>
        <taxon>Actinomycetes</taxon>
        <taxon>Micrococcales</taxon>
        <taxon>Micrococcaceae</taxon>
        <taxon>Arthrobacter</taxon>
    </lineage>
</organism>
<comment type="caution">
    <text evidence="8">The sequence shown here is derived from an EMBL/GenBank/DDBJ whole genome shotgun (WGS) entry which is preliminary data.</text>
</comment>
<dbReference type="RefSeq" id="WP_120148640.1">
    <property type="nucleotide sequence ID" value="NZ_QZVT01000004.1"/>
</dbReference>
<accession>A0A3A5M7P0</accession>
<gene>
    <name evidence="8" type="ORF">D6T63_08905</name>
</gene>
<comment type="subcellular location">
    <subcellularLocation>
        <location evidence="1">Cell envelope</location>
    </subcellularLocation>
</comment>
<dbReference type="AlphaFoldDB" id="A0A3A5M7P0"/>
<protein>
    <submittedName>
        <fullName evidence="8">Copper resistance protein CopC</fullName>
    </submittedName>
</protein>
<dbReference type="InterPro" id="IPR014755">
    <property type="entry name" value="Cu-Rt/internalin_Ig-like"/>
</dbReference>
<keyword evidence="6" id="KW-1133">Transmembrane helix</keyword>
<keyword evidence="2" id="KW-0479">Metal-binding</keyword>
<evidence type="ECO:0000256" key="5">
    <source>
        <dbReference type="SAM" id="MobiDB-lite"/>
    </source>
</evidence>
<feature type="compositionally biased region" description="Polar residues" evidence="5">
    <location>
        <begin position="146"/>
        <end position="156"/>
    </location>
</feature>
<keyword evidence="6" id="KW-0812">Transmembrane</keyword>
<dbReference type="Gene3D" id="2.60.40.1220">
    <property type="match status" value="1"/>
</dbReference>
<dbReference type="PANTHER" id="PTHR34820:SF4">
    <property type="entry name" value="INNER MEMBRANE PROTEIN YEBZ"/>
    <property type="match status" value="1"/>
</dbReference>
<dbReference type="GO" id="GO:0005886">
    <property type="term" value="C:plasma membrane"/>
    <property type="evidence" value="ECO:0007669"/>
    <property type="project" value="TreeGrafter"/>
</dbReference>
<dbReference type="GO" id="GO:0006825">
    <property type="term" value="P:copper ion transport"/>
    <property type="evidence" value="ECO:0007669"/>
    <property type="project" value="InterPro"/>
</dbReference>
<dbReference type="InterPro" id="IPR007348">
    <property type="entry name" value="CopC_dom"/>
</dbReference>
<dbReference type="PANTHER" id="PTHR34820">
    <property type="entry name" value="INNER MEMBRANE PROTEIN YEBZ"/>
    <property type="match status" value="1"/>
</dbReference>